<dbReference type="Gene3D" id="1.10.287.110">
    <property type="entry name" value="DnaJ domain"/>
    <property type="match status" value="1"/>
</dbReference>
<dbReference type="PANTHER" id="PTHR43096">
    <property type="entry name" value="DNAJ HOMOLOG 1, MITOCHONDRIAL-RELATED"/>
    <property type="match status" value="1"/>
</dbReference>
<feature type="compositionally biased region" description="Basic and acidic residues" evidence="2">
    <location>
        <begin position="271"/>
        <end position="280"/>
    </location>
</feature>
<dbReference type="Pfam" id="PF00226">
    <property type="entry name" value="DnaJ"/>
    <property type="match status" value="1"/>
</dbReference>
<comment type="caution">
    <text evidence="4">The sequence shown here is derived from an EMBL/GenBank/DDBJ whole genome shotgun (WGS) entry which is preliminary data.</text>
</comment>
<dbReference type="InterPro" id="IPR001623">
    <property type="entry name" value="DnaJ_domain"/>
</dbReference>
<keyword evidence="1" id="KW-0143">Chaperone</keyword>
<dbReference type="CDD" id="cd06257">
    <property type="entry name" value="DnaJ"/>
    <property type="match status" value="1"/>
</dbReference>
<dbReference type="SMART" id="SM00271">
    <property type="entry name" value="DnaJ"/>
    <property type="match status" value="1"/>
</dbReference>
<feature type="domain" description="J" evidence="3">
    <location>
        <begin position="35"/>
        <end position="99"/>
    </location>
</feature>
<reference evidence="5" key="1">
    <citation type="submission" date="2024-06" db="EMBL/GenBank/DDBJ databases">
        <title>Multi-omics analyses provide insights into the biosynthesis of the anticancer antibiotic pleurotin in Hohenbuehelia grisea.</title>
        <authorList>
            <person name="Weaver J.A."/>
            <person name="Alberti F."/>
        </authorList>
    </citation>
    <scope>NUCLEOTIDE SEQUENCE [LARGE SCALE GENOMIC DNA]</scope>
    <source>
        <strain evidence="5">T-177</strain>
    </source>
</reference>
<evidence type="ECO:0000256" key="2">
    <source>
        <dbReference type="SAM" id="MobiDB-lite"/>
    </source>
</evidence>
<feature type="region of interest" description="Disordered" evidence="2">
    <location>
        <begin position="230"/>
        <end position="280"/>
    </location>
</feature>
<evidence type="ECO:0000313" key="5">
    <source>
        <dbReference type="Proteomes" id="UP001556367"/>
    </source>
</evidence>
<dbReference type="SUPFAM" id="SSF46565">
    <property type="entry name" value="Chaperone J-domain"/>
    <property type="match status" value="1"/>
</dbReference>
<name>A0ABR3ISQ6_9AGAR</name>
<proteinExistence type="predicted"/>
<evidence type="ECO:0000256" key="1">
    <source>
        <dbReference type="ARBA" id="ARBA00023186"/>
    </source>
</evidence>
<dbReference type="InterPro" id="IPR036869">
    <property type="entry name" value="J_dom_sf"/>
</dbReference>
<feature type="compositionally biased region" description="Low complexity" evidence="2">
    <location>
        <begin position="174"/>
        <end position="188"/>
    </location>
</feature>
<dbReference type="InterPro" id="IPR018253">
    <property type="entry name" value="DnaJ_domain_CS"/>
</dbReference>
<protein>
    <recommendedName>
        <fullName evidence="3">J domain-containing protein</fullName>
    </recommendedName>
</protein>
<dbReference type="PROSITE" id="PS50076">
    <property type="entry name" value="DNAJ_2"/>
    <property type="match status" value="1"/>
</dbReference>
<evidence type="ECO:0000313" key="4">
    <source>
        <dbReference type="EMBL" id="KAL0946341.1"/>
    </source>
</evidence>
<organism evidence="4 5">
    <name type="scientific">Hohenbuehelia grisea</name>
    <dbReference type="NCBI Taxonomy" id="104357"/>
    <lineage>
        <taxon>Eukaryota</taxon>
        <taxon>Fungi</taxon>
        <taxon>Dikarya</taxon>
        <taxon>Basidiomycota</taxon>
        <taxon>Agaricomycotina</taxon>
        <taxon>Agaricomycetes</taxon>
        <taxon>Agaricomycetidae</taxon>
        <taxon>Agaricales</taxon>
        <taxon>Pleurotineae</taxon>
        <taxon>Pleurotaceae</taxon>
        <taxon>Hohenbuehelia</taxon>
    </lineage>
</organism>
<accession>A0ABR3ISQ6</accession>
<sequence>MLFGFTSRSSRCISPSLFCYDLCQRPFSSTRAVRDHYNTLGVPRDATKAQIKSNFYRLSKEHHPDVAKSDQSTDRFNAVSEAYSVLSNDKQRRAYDRKLDAQAAAALESARKPPPSRPPPSKTFTYREWSAKRRNTVHYAWEFSARPGASKNRSPPPGWIPPHARTGTHHGGTHPRSSSNPSHRQSSQQGHTEHDVDMLRVAGESSVLRALELLGLLFITGTILRALESRNSRSKQSPHPLRSEPATRQAAKTSDADLPAMKGPGTESTDEALRQDDRDR</sequence>
<feature type="compositionally biased region" description="Pro residues" evidence="2">
    <location>
        <begin position="112"/>
        <end position="121"/>
    </location>
</feature>
<keyword evidence="5" id="KW-1185">Reference proteome</keyword>
<dbReference type="EMBL" id="JASNQZ010000015">
    <property type="protein sequence ID" value="KAL0946341.1"/>
    <property type="molecule type" value="Genomic_DNA"/>
</dbReference>
<feature type="region of interest" description="Disordered" evidence="2">
    <location>
        <begin position="103"/>
        <end position="129"/>
    </location>
</feature>
<evidence type="ECO:0000259" key="3">
    <source>
        <dbReference type="PROSITE" id="PS50076"/>
    </source>
</evidence>
<gene>
    <name evidence="4" type="ORF">HGRIS_012579</name>
</gene>
<dbReference type="PRINTS" id="PR00625">
    <property type="entry name" value="JDOMAIN"/>
</dbReference>
<dbReference type="PANTHER" id="PTHR43096:SF52">
    <property type="entry name" value="DNAJ HOMOLOG 1, MITOCHONDRIAL-RELATED"/>
    <property type="match status" value="1"/>
</dbReference>
<dbReference type="Proteomes" id="UP001556367">
    <property type="component" value="Unassembled WGS sequence"/>
</dbReference>
<dbReference type="PROSITE" id="PS00636">
    <property type="entry name" value="DNAJ_1"/>
    <property type="match status" value="1"/>
</dbReference>
<feature type="region of interest" description="Disordered" evidence="2">
    <location>
        <begin position="146"/>
        <end position="193"/>
    </location>
</feature>